<dbReference type="InterPro" id="IPR037045">
    <property type="entry name" value="S8pro/Inhibitor_I9_sf"/>
</dbReference>
<dbReference type="Pfam" id="PF05922">
    <property type="entry name" value="Inhibitor_I9"/>
    <property type="match status" value="1"/>
</dbReference>
<dbReference type="PROSITE" id="PS00136">
    <property type="entry name" value="SUBTILASE_ASP"/>
    <property type="match status" value="1"/>
</dbReference>
<evidence type="ECO:0000313" key="16">
    <source>
        <dbReference type="Proteomes" id="UP000504607"/>
    </source>
</evidence>
<dbReference type="FunCoup" id="A0A6I9SGJ5">
    <property type="interactions" value="1"/>
</dbReference>
<feature type="active site" description="Charge relay system" evidence="9 10">
    <location>
        <position position="545"/>
    </location>
</feature>
<evidence type="ECO:0000256" key="6">
    <source>
        <dbReference type="ARBA" id="ARBA00022801"/>
    </source>
</evidence>
<evidence type="ECO:0000256" key="7">
    <source>
        <dbReference type="ARBA" id="ARBA00022825"/>
    </source>
</evidence>
<feature type="domain" description="PA" evidence="13">
    <location>
        <begin position="378"/>
        <end position="465"/>
    </location>
</feature>
<dbReference type="InterPro" id="IPR034197">
    <property type="entry name" value="Peptidases_S8_3"/>
</dbReference>
<dbReference type="InterPro" id="IPR000209">
    <property type="entry name" value="Peptidase_S8/S53_dom"/>
</dbReference>
<feature type="domain" description="Subtilisin-like protease fibronectin type-III" evidence="15">
    <location>
        <begin position="659"/>
        <end position="758"/>
    </location>
</feature>
<dbReference type="InterPro" id="IPR041469">
    <property type="entry name" value="Subtilisin-like_FN3"/>
</dbReference>
<evidence type="ECO:0000313" key="17">
    <source>
        <dbReference type="RefSeq" id="XP_010942947.1"/>
    </source>
</evidence>
<feature type="active site" description="Charge relay system" evidence="9 10">
    <location>
        <position position="222"/>
    </location>
</feature>
<keyword evidence="6 10" id="KW-0378">Hydrolase</keyword>
<dbReference type="PANTHER" id="PTHR10795">
    <property type="entry name" value="PROPROTEIN CONVERTASE SUBTILISIN/KEXIN"/>
    <property type="match status" value="1"/>
</dbReference>
<dbReference type="GO" id="GO:0005576">
    <property type="term" value="C:extracellular region"/>
    <property type="evidence" value="ECO:0007669"/>
    <property type="project" value="UniProtKB-SubCell"/>
</dbReference>
<dbReference type="Gene3D" id="3.30.70.80">
    <property type="entry name" value="Peptidase S8 propeptide/proteinase inhibitor I9"/>
    <property type="match status" value="1"/>
</dbReference>
<dbReference type="GeneID" id="105060813"/>
<reference evidence="17" key="1">
    <citation type="submission" date="2025-08" db="UniProtKB">
        <authorList>
            <consortium name="RefSeq"/>
        </authorList>
    </citation>
    <scope>IDENTIFICATION</scope>
</reference>
<dbReference type="InterPro" id="IPR015500">
    <property type="entry name" value="Peptidase_S8_subtilisin-rel"/>
</dbReference>
<keyword evidence="4 10" id="KW-0645">Protease</keyword>
<dbReference type="GO" id="GO:0004252">
    <property type="term" value="F:serine-type endopeptidase activity"/>
    <property type="evidence" value="ECO:0007669"/>
    <property type="project" value="UniProtKB-UniRule"/>
</dbReference>
<gene>
    <name evidence="17" type="primary">LOC105060813</name>
</gene>
<dbReference type="Proteomes" id="UP000504607">
    <property type="component" value="Unplaced"/>
</dbReference>
<evidence type="ECO:0000256" key="10">
    <source>
        <dbReference type="PROSITE-ProRule" id="PRU01240"/>
    </source>
</evidence>
<dbReference type="CDD" id="cd02120">
    <property type="entry name" value="PA_subtilisin_like"/>
    <property type="match status" value="1"/>
</dbReference>
<dbReference type="KEGG" id="egu:105060813"/>
<dbReference type="GO" id="GO:0006508">
    <property type="term" value="P:proteolysis"/>
    <property type="evidence" value="ECO:0007669"/>
    <property type="project" value="UniProtKB-KW"/>
</dbReference>
<dbReference type="SUPFAM" id="SSF52025">
    <property type="entry name" value="PA domain"/>
    <property type="match status" value="1"/>
</dbReference>
<keyword evidence="16" id="KW-1185">Reference proteome</keyword>
<dbReference type="AlphaFoldDB" id="A0A6I9SGJ5"/>
<feature type="chain" id="PRO_5026861371" evidence="11">
    <location>
        <begin position="23"/>
        <end position="761"/>
    </location>
</feature>
<organism evidence="16 17">
    <name type="scientific">Elaeis guineensis var. tenera</name>
    <name type="common">Oil palm</name>
    <dbReference type="NCBI Taxonomy" id="51953"/>
    <lineage>
        <taxon>Eukaryota</taxon>
        <taxon>Viridiplantae</taxon>
        <taxon>Streptophyta</taxon>
        <taxon>Embryophyta</taxon>
        <taxon>Tracheophyta</taxon>
        <taxon>Spermatophyta</taxon>
        <taxon>Magnoliopsida</taxon>
        <taxon>Liliopsida</taxon>
        <taxon>Arecaceae</taxon>
        <taxon>Arecoideae</taxon>
        <taxon>Cocoseae</taxon>
        <taxon>Elaeidinae</taxon>
        <taxon>Elaeis</taxon>
    </lineage>
</organism>
<dbReference type="Gene3D" id="3.50.30.30">
    <property type="match status" value="1"/>
</dbReference>
<dbReference type="Pfam" id="PF17766">
    <property type="entry name" value="fn3_6"/>
    <property type="match status" value="1"/>
</dbReference>
<proteinExistence type="inferred from homology"/>
<evidence type="ECO:0000256" key="8">
    <source>
        <dbReference type="ARBA" id="ARBA00023180"/>
    </source>
</evidence>
<dbReference type="FunFam" id="3.40.50.200:FF:000006">
    <property type="entry name" value="Subtilisin-like protease SBT1.5"/>
    <property type="match status" value="1"/>
</dbReference>
<keyword evidence="3" id="KW-0964">Secreted</keyword>
<dbReference type="FunFam" id="3.50.30.30:FF:000005">
    <property type="entry name" value="subtilisin-like protease SBT1.5"/>
    <property type="match status" value="1"/>
</dbReference>
<dbReference type="InterPro" id="IPR036852">
    <property type="entry name" value="Peptidase_S8/S53_dom_sf"/>
</dbReference>
<comment type="similarity">
    <text evidence="2 10">Belongs to the peptidase S8 family.</text>
</comment>
<accession>A0A6I9SGJ5</accession>
<keyword evidence="8" id="KW-0325">Glycoprotein</keyword>
<evidence type="ECO:0000256" key="3">
    <source>
        <dbReference type="ARBA" id="ARBA00022525"/>
    </source>
</evidence>
<dbReference type="InterPro" id="IPR003137">
    <property type="entry name" value="PA_domain"/>
</dbReference>
<evidence type="ECO:0000256" key="9">
    <source>
        <dbReference type="PIRSR" id="PIRSR615500-1"/>
    </source>
</evidence>
<feature type="active site" description="Charge relay system" evidence="9 10">
    <location>
        <position position="154"/>
    </location>
</feature>
<keyword evidence="5 11" id="KW-0732">Signal</keyword>
<dbReference type="InterPro" id="IPR010259">
    <property type="entry name" value="S8pro/Inhibitor_I9"/>
</dbReference>
<evidence type="ECO:0000256" key="11">
    <source>
        <dbReference type="SAM" id="SignalP"/>
    </source>
</evidence>
<dbReference type="PROSITE" id="PS51892">
    <property type="entry name" value="SUBTILASE"/>
    <property type="match status" value="1"/>
</dbReference>
<evidence type="ECO:0000259" key="14">
    <source>
        <dbReference type="Pfam" id="PF05922"/>
    </source>
</evidence>
<dbReference type="CDD" id="cd04852">
    <property type="entry name" value="Peptidases_S8_3"/>
    <property type="match status" value="1"/>
</dbReference>
<evidence type="ECO:0000256" key="4">
    <source>
        <dbReference type="ARBA" id="ARBA00022670"/>
    </source>
</evidence>
<dbReference type="SUPFAM" id="SSF52743">
    <property type="entry name" value="Subtilisin-like"/>
    <property type="match status" value="1"/>
</dbReference>
<feature type="domain" description="Inhibitor I9" evidence="14">
    <location>
        <begin position="37"/>
        <end position="120"/>
    </location>
</feature>
<evidence type="ECO:0000259" key="15">
    <source>
        <dbReference type="Pfam" id="PF17766"/>
    </source>
</evidence>
<dbReference type="InParanoid" id="A0A6I9SGJ5"/>
<dbReference type="Pfam" id="PF00082">
    <property type="entry name" value="Peptidase_S8"/>
    <property type="match status" value="1"/>
</dbReference>
<sequence>MSIPFLLLLLFSLWHRASLGTARDNWAVPMSFEKHKTYIVHVHPKLASSSPEKPRELEEWYKSFLPSAMLSSGEFKSRLIYSYSSVISGFAARLTDEELADVKKKAGFVHAYPDRLVRLQTTHTPQFLGLQHNYTTGFWKDSNFGKGVIVGVLDTGVLPSHPSFDDEGMPPPPEKWKGSCEFTASSCNNKLIGAKRFAKGASAMHGFYGGMKQDEPFDDDGHGTHTAATAAGMFVDNADVLGQAAGTAVGMAPYAHLAVYKVCNSEGCTTSDILAGLDSAVEDGVDVLSLSISGGSYPFYDDGIAIGSFRAIENGIFVSCAAGNSGPFASTLSNEAPWILTVGAGTMDRSIRSVVELGNGDQFVGEALYQSNNVIANLPLVYPGFLAGSQAATCKNESLASVDVKGKVVLCDTGEITRVAKGENVKSAGGAAMILANSEAAGFTTLSDIHVLPASHVSYADGLKIKSYIKSASNPTTSIAFEGTVLGTSPAPMVGYFSSRGPNQADPNILKPDIIGPGVNVLAAWPFPVGTSGAAASFNIISGTSMATPHLSGIAALLKSAHPDWSPAAIKSAIMTTADRTANDGKLIRDQSMEVADFYAVGSGHVNPTKANEPGLVYDMDSDDYIAYLCGLQYTDEEVSIIVGHAIECSGIESISGAELNYPSFVVFLSAENEYKMKVTRTVTNVGAPGSEYAVNVTPPSGVLVTVEPKKLSFSEVNEKAQYTVTFSGKGKGEGTERGFLTWVSSAQNTSVTGPITVSVA</sequence>
<keyword evidence="7 10" id="KW-0720">Serine protease</keyword>
<evidence type="ECO:0000256" key="5">
    <source>
        <dbReference type="ARBA" id="ARBA00022729"/>
    </source>
</evidence>
<dbReference type="OrthoDB" id="206201at2759"/>
<evidence type="ECO:0000256" key="2">
    <source>
        <dbReference type="ARBA" id="ARBA00011073"/>
    </source>
</evidence>
<dbReference type="InterPro" id="IPR045051">
    <property type="entry name" value="SBT"/>
</dbReference>
<evidence type="ECO:0000256" key="1">
    <source>
        <dbReference type="ARBA" id="ARBA00004613"/>
    </source>
</evidence>
<dbReference type="InterPro" id="IPR046450">
    <property type="entry name" value="PA_dom_sf"/>
</dbReference>
<dbReference type="Gene3D" id="2.60.40.2310">
    <property type="match status" value="1"/>
</dbReference>
<dbReference type="RefSeq" id="XP_010942947.1">
    <property type="nucleotide sequence ID" value="XM_010944645.2"/>
</dbReference>
<protein>
    <submittedName>
        <fullName evidence="17">Subtilisin-like protease SBT1.2</fullName>
    </submittedName>
</protein>
<evidence type="ECO:0000259" key="13">
    <source>
        <dbReference type="Pfam" id="PF02225"/>
    </source>
</evidence>
<dbReference type="Pfam" id="PF02225">
    <property type="entry name" value="PA"/>
    <property type="match status" value="1"/>
</dbReference>
<feature type="signal peptide" evidence="11">
    <location>
        <begin position="1"/>
        <end position="22"/>
    </location>
</feature>
<dbReference type="PRINTS" id="PR00723">
    <property type="entry name" value="SUBTILISIN"/>
</dbReference>
<comment type="subcellular location">
    <subcellularLocation>
        <location evidence="1">Secreted</location>
    </subcellularLocation>
</comment>
<feature type="domain" description="Peptidase S8/S53" evidence="12">
    <location>
        <begin position="145"/>
        <end position="583"/>
    </location>
</feature>
<dbReference type="InterPro" id="IPR023827">
    <property type="entry name" value="Peptidase_S8_Asp-AS"/>
</dbReference>
<dbReference type="Gene3D" id="3.40.50.200">
    <property type="entry name" value="Peptidase S8/S53 domain"/>
    <property type="match status" value="1"/>
</dbReference>
<evidence type="ECO:0000259" key="12">
    <source>
        <dbReference type="Pfam" id="PF00082"/>
    </source>
</evidence>
<name>A0A6I9SGJ5_ELAGV</name>